<feature type="domain" description="Cation/H+ exchanger transmembrane" evidence="9">
    <location>
        <begin position="21"/>
        <end position="399"/>
    </location>
</feature>
<feature type="transmembrane region" description="Helical" evidence="8">
    <location>
        <begin position="385"/>
        <end position="406"/>
    </location>
</feature>
<feature type="transmembrane region" description="Helical" evidence="8">
    <location>
        <begin position="102"/>
        <end position="125"/>
    </location>
</feature>
<evidence type="ECO:0000256" key="7">
    <source>
        <dbReference type="ARBA" id="ARBA00023136"/>
    </source>
</evidence>
<feature type="transmembrane region" description="Helical" evidence="8">
    <location>
        <begin position="238"/>
        <end position="254"/>
    </location>
</feature>
<dbReference type="EMBL" id="BMII01000014">
    <property type="protein sequence ID" value="GGB58800.1"/>
    <property type="molecule type" value="Genomic_DNA"/>
</dbReference>
<comment type="caution">
    <text evidence="10">The sequence shown here is derived from an EMBL/GenBank/DDBJ whole genome shotgun (WGS) entry which is preliminary data.</text>
</comment>
<dbReference type="PANTHER" id="PTHR32468:SF0">
    <property type="entry name" value="K(+)_H(+) ANTIPORTER 1"/>
    <property type="match status" value="1"/>
</dbReference>
<feature type="transmembrane region" description="Helical" evidence="8">
    <location>
        <begin position="199"/>
        <end position="218"/>
    </location>
</feature>
<feature type="transmembrane region" description="Helical" evidence="8">
    <location>
        <begin position="288"/>
        <end position="306"/>
    </location>
</feature>
<dbReference type="InterPro" id="IPR038770">
    <property type="entry name" value="Na+/solute_symporter_sf"/>
</dbReference>
<feature type="transmembrane region" description="Helical" evidence="8">
    <location>
        <begin position="260"/>
        <end position="276"/>
    </location>
</feature>
<feature type="transmembrane region" description="Helical" evidence="8">
    <location>
        <begin position="6"/>
        <end position="28"/>
    </location>
</feature>
<evidence type="ECO:0000256" key="8">
    <source>
        <dbReference type="SAM" id="Phobius"/>
    </source>
</evidence>
<name>A0ABQ1J2X1_9GAMM</name>
<evidence type="ECO:0000256" key="3">
    <source>
        <dbReference type="ARBA" id="ARBA00022449"/>
    </source>
</evidence>
<keyword evidence="11" id="KW-1185">Reference proteome</keyword>
<dbReference type="PANTHER" id="PTHR32468">
    <property type="entry name" value="CATION/H + ANTIPORTER"/>
    <property type="match status" value="1"/>
</dbReference>
<feature type="transmembrane region" description="Helical" evidence="8">
    <location>
        <begin position="318"/>
        <end position="341"/>
    </location>
</feature>
<keyword evidence="5 8" id="KW-1133">Transmembrane helix</keyword>
<keyword evidence="3" id="KW-0050">Antiport</keyword>
<organism evidence="10 11">
    <name type="scientific">Shewanella inventionis</name>
    <dbReference type="NCBI Taxonomy" id="1738770"/>
    <lineage>
        <taxon>Bacteria</taxon>
        <taxon>Pseudomonadati</taxon>
        <taxon>Pseudomonadota</taxon>
        <taxon>Gammaproteobacteria</taxon>
        <taxon>Alteromonadales</taxon>
        <taxon>Shewanellaceae</taxon>
        <taxon>Shewanella</taxon>
    </lineage>
</organism>
<dbReference type="RefSeq" id="WP_188739153.1">
    <property type="nucleotide sequence ID" value="NZ_BMII01000014.1"/>
</dbReference>
<feature type="transmembrane region" description="Helical" evidence="8">
    <location>
        <begin position="40"/>
        <end position="58"/>
    </location>
</feature>
<keyword evidence="7 8" id="KW-0472">Membrane</keyword>
<evidence type="ECO:0000256" key="1">
    <source>
        <dbReference type="ARBA" id="ARBA00004141"/>
    </source>
</evidence>
<evidence type="ECO:0000259" key="9">
    <source>
        <dbReference type="Pfam" id="PF00999"/>
    </source>
</evidence>
<evidence type="ECO:0000256" key="5">
    <source>
        <dbReference type="ARBA" id="ARBA00022989"/>
    </source>
</evidence>
<gene>
    <name evidence="10" type="primary">yjl094C</name>
    <name evidence="10" type="ORF">GCM10011607_19300</name>
</gene>
<feature type="transmembrane region" description="Helical" evidence="8">
    <location>
        <begin position="137"/>
        <end position="161"/>
    </location>
</feature>
<feature type="transmembrane region" description="Helical" evidence="8">
    <location>
        <begin position="173"/>
        <end position="193"/>
    </location>
</feature>
<evidence type="ECO:0000313" key="11">
    <source>
        <dbReference type="Proteomes" id="UP000617555"/>
    </source>
</evidence>
<evidence type="ECO:0000256" key="4">
    <source>
        <dbReference type="ARBA" id="ARBA00022692"/>
    </source>
</evidence>
<keyword evidence="4 8" id="KW-0812">Transmembrane</keyword>
<evidence type="ECO:0000256" key="6">
    <source>
        <dbReference type="ARBA" id="ARBA00023065"/>
    </source>
</evidence>
<proteinExistence type="predicted"/>
<reference evidence="11" key="1">
    <citation type="journal article" date="2019" name="Int. J. Syst. Evol. Microbiol.">
        <title>The Global Catalogue of Microorganisms (GCM) 10K type strain sequencing project: providing services to taxonomists for standard genome sequencing and annotation.</title>
        <authorList>
            <consortium name="The Broad Institute Genomics Platform"/>
            <consortium name="The Broad Institute Genome Sequencing Center for Infectious Disease"/>
            <person name="Wu L."/>
            <person name="Ma J."/>
        </authorList>
    </citation>
    <scope>NUCLEOTIDE SEQUENCE [LARGE SCALE GENOMIC DNA]</scope>
    <source>
        <strain evidence="11">CGMCC 1.15339</strain>
    </source>
</reference>
<dbReference type="InterPro" id="IPR006153">
    <property type="entry name" value="Cation/H_exchanger_TM"/>
</dbReference>
<evidence type="ECO:0000256" key="2">
    <source>
        <dbReference type="ARBA" id="ARBA00022448"/>
    </source>
</evidence>
<keyword evidence="6" id="KW-0406">Ion transport</keyword>
<protein>
    <submittedName>
        <fullName evidence="10">Potassium transporter</fullName>
    </submittedName>
</protein>
<comment type="subcellular location">
    <subcellularLocation>
        <location evidence="1">Membrane</location>
        <topology evidence="1">Multi-pass membrane protein</topology>
    </subcellularLocation>
</comment>
<feature type="transmembrane region" description="Helical" evidence="8">
    <location>
        <begin position="353"/>
        <end position="373"/>
    </location>
</feature>
<sequence length="420" mass="44845">MNTIELVFAFSLQLLIIIIASQIMGYLAKFIGQPKVVGEMIAGVMLGPSLLGFIWPDWQQGIFIEQTQSWLYFGAQLGVGLYMFLVGLEFNTDLFKKQAKSALAVSLAGMLAPFCVAILLCIWLVDVPGLFTENISFTQAALFMGAAIAITAFPMLARIVYERGLAGTSLGTLALAAGAIDDAAAWFILAIVLGSYGGGALLALKALCGGAFYAYIMLTKATTWLQPLANKVQNTGQLGFVPFIAVLGLFALSAYAMEWVGLHAVFGGFLLGVAMPRGKLTDILTARLHTITLMILLPMFFTYSGLKTELTLLASWQLLSITAIILVASILAKGIACWAAARLSGADNPTAMAIGALMNARGLMELIIINIALQHGIIEQGLFSIMVVMAIVTTLMATPLFALVYARKQAKINNIIAEGN</sequence>
<dbReference type="Pfam" id="PF00999">
    <property type="entry name" value="Na_H_Exchanger"/>
    <property type="match status" value="1"/>
</dbReference>
<dbReference type="Proteomes" id="UP000617555">
    <property type="component" value="Unassembled WGS sequence"/>
</dbReference>
<dbReference type="InterPro" id="IPR050794">
    <property type="entry name" value="CPA2_transporter"/>
</dbReference>
<dbReference type="Gene3D" id="1.20.1530.20">
    <property type="match status" value="1"/>
</dbReference>
<feature type="transmembrane region" description="Helical" evidence="8">
    <location>
        <begin position="70"/>
        <end position="90"/>
    </location>
</feature>
<evidence type="ECO:0000313" key="10">
    <source>
        <dbReference type="EMBL" id="GGB58800.1"/>
    </source>
</evidence>
<accession>A0ABQ1J2X1</accession>
<keyword evidence="2" id="KW-0813">Transport</keyword>